<dbReference type="SUPFAM" id="SSF90123">
    <property type="entry name" value="ABC transporter transmembrane region"/>
    <property type="match status" value="1"/>
</dbReference>
<reference evidence="13" key="1">
    <citation type="submission" date="2009-07" db="EMBL/GenBank/DDBJ databases">
        <authorList>
            <person name="Weinstock G."/>
            <person name="Sodergren E."/>
            <person name="Clifton S."/>
            <person name="Fulton L."/>
            <person name="Fulton B."/>
            <person name="Courtney L."/>
            <person name="Fronick C."/>
            <person name="Harrison M."/>
            <person name="Strong C."/>
            <person name="Farmer C."/>
            <person name="Delahaunty K."/>
            <person name="Markovic C."/>
            <person name="Hall O."/>
            <person name="Minx P."/>
            <person name="Tomlinson C."/>
            <person name="Mitreva M."/>
            <person name="Nelson J."/>
            <person name="Hou S."/>
            <person name="Wollam A."/>
            <person name="Pepin K.H."/>
            <person name="Johnson M."/>
            <person name="Bhonagiri V."/>
            <person name="Nash W.E."/>
            <person name="Warren W."/>
            <person name="Chinwalla A."/>
            <person name="Mardis E.R."/>
            <person name="Wilson R.K."/>
        </authorList>
    </citation>
    <scope>NUCLEOTIDE SEQUENCE [LARGE SCALE GENOMIC DNA]</scope>
    <source>
        <strain evidence="13">DSM 14469</strain>
    </source>
</reference>
<gene>
    <name evidence="13" type="ORF">BRYFOR_08210</name>
</gene>
<evidence type="ECO:0000256" key="4">
    <source>
        <dbReference type="ARBA" id="ARBA00022692"/>
    </source>
</evidence>
<dbReference type="GO" id="GO:0005524">
    <property type="term" value="F:ATP binding"/>
    <property type="evidence" value="ECO:0007669"/>
    <property type="project" value="UniProtKB-KW"/>
</dbReference>
<evidence type="ECO:0000256" key="6">
    <source>
        <dbReference type="ARBA" id="ARBA00022840"/>
    </source>
</evidence>
<keyword evidence="7 10" id="KW-1133">Transmembrane helix</keyword>
<dbReference type="Gene3D" id="1.20.1560.10">
    <property type="entry name" value="ABC transporter type 1, transmembrane domain"/>
    <property type="match status" value="1"/>
</dbReference>
<dbReference type="InterPro" id="IPR003439">
    <property type="entry name" value="ABC_transporter-like_ATP-bd"/>
</dbReference>
<dbReference type="PROSITE" id="PS00211">
    <property type="entry name" value="ABC_TRANSPORTER_1"/>
    <property type="match status" value="1"/>
</dbReference>
<dbReference type="RefSeq" id="WP_006862994.1">
    <property type="nucleotide sequence ID" value="NZ_ACCL02000015.1"/>
</dbReference>
<feature type="transmembrane region" description="Helical" evidence="10">
    <location>
        <begin position="166"/>
        <end position="185"/>
    </location>
</feature>
<dbReference type="InterPro" id="IPR017871">
    <property type="entry name" value="ABC_transporter-like_CS"/>
</dbReference>
<dbReference type="CDD" id="cd18547">
    <property type="entry name" value="ABC_6TM_Tm288_like"/>
    <property type="match status" value="1"/>
</dbReference>
<comment type="caution">
    <text evidence="13">The sequence shown here is derived from an EMBL/GenBank/DDBJ whole genome shotgun (WGS) entry which is preliminary data.</text>
</comment>
<evidence type="ECO:0000313" key="14">
    <source>
        <dbReference type="Proteomes" id="UP000005561"/>
    </source>
</evidence>
<dbReference type="EMBL" id="ACCL02000015">
    <property type="protein sequence ID" value="EET59836.1"/>
    <property type="molecule type" value="Genomic_DNA"/>
</dbReference>
<feature type="transmembrane region" description="Helical" evidence="10">
    <location>
        <begin position="44"/>
        <end position="62"/>
    </location>
</feature>
<dbReference type="PROSITE" id="PS50893">
    <property type="entry name" value="ABC_TRANSPORTER_2"/>
    <property type="match status" value="1"/>
</dbReference>
<feature type="domain" description="ABC transmembrane type-1" evidence="12">
    <location>
        <begin position="47"/>
        <end position="333"/>
    </location>
</feature>
<sequence length="606" mass="66459">MAEKIARNHQNSPGIPGGMGTGEKSKNLKKAYADFIHYLGRYKWSILAAAIFSVAGAILNLIGPNKLSEVTDLITEGLSGSIQLSAVVQIASLLAVLYAFGFLLNYAQGFIMATVSQRITQNMRRDISTKINKLPLRYFDSHSTGDVLSRVTNDVDTVGQTMNQSFSTLVSSLSLLIGSVLMMFLTNWIMAVTGIIAALIGFSGILFIISKSQKYFAEQQQELGSLNGQVEETYSGFTVVKAYNGGRKAKEEFHQRSSRLYACAWKSQFLSGLMMPFMIFIGNFAYVVVCIVGAVLAVQGSISFGTIVAFMLYIRLFTQPLQNISQALSSVQSMAASCERVFEFLAEKEMEDESYKKVELCSVKGDVIFDHVKFGYDPGKTIINDFSSRVKAGQKIAIVGPTGAGKTTMVNLLMRFYELNGGTITIDGTPINELKRENIHNLFGMVLQDTWMFEGTLRENLVYSKTGVTDKKLDEVCAATGLTSLVKRLPDGYDTVLGDNASLSAGQKQLITIARAMIEDAPLLILDEATSSVDTRTEQKVQKAMDSLTEGRTSFVIAHRLSTIKNADCILVMKDGDIIESGSHEELLAQNGFYAELYNSQFEQAS</sequence>
<dbReference type="PANTHER" id="PTHR43394:SF1">
    <property type="entry name" value="ATP-BINDING CASSETTE SUB-FAMILY B MEMBER 10, MITOCHONDRIAL"/>
    <property type="match status" value="1"/>
</dbReference>
<dbReference type="SMART" id="SM00382">
    <property type="entry name" value="AAA"/>
    <property type="match status" value="1"/>
</dbReference>
<dbReference type="CDD" id="cd03254">
    <property type="entry name" value="ABCC_Glucan_exporter_like"/>
    <property type="match status" value="1"/>
</dbReference>
<dbReference type="eggNOG" id="COG1132">
    <property type="taxonomic scope" value="Bacteria"/>
</dbReference>
<keyword evidence="8 10" id="KW-0472">Membrane</keyword>
<name>C6LHU6_9FIRM</name>
<evidence type="ECO:0000313" key="13">
    <source>
        <dbReference type="EMBL" id="EET59836.1"/>
    </source>
</evidence>
<dbReference type="FunFam" id="1.20.1560.10:FF:000011">
    <property type="entry name" value="Multidrug ABC transporter ATP-binding protein"/>
    <property type="match status" value="1"/>
</dbReference>
<evidence type="ECO:0000256" key="8">
    <source>
        <dbReference type="ARBA" id="ARBA00023136"/>
    </source>
</evidence>
<keyword evidence="3" id="KW-1003">Cell membrane</keyword>
<dbReference type="Proteomes" id="UP000005561">
    <property type="component" value="Unassembled WGS sequence"/>
</dbReference>
<evidence type="ECO:0000256" key="9">
    <source>
        <dbReference type="SAM" id="MobiDB-lite"/>
    </source>
</evidence>
<dbReference type="InterPro" id="IPR027417">
    <property type="entry name" value="P-loop_NTPase"/>
</dbReference>
<keyword evidence="6 13" id="KW-0067">ATP-binding</keyword>
<keyword evidence="14" id="KW-1185">Reference proteome</keyword>
<evidence type="ECO:0000259" key="11">
    <source>
        <dbReference type="PROSITE" id="PS50893"/>
    </source>
</evidence>
<dbReference type="Pfam" id="PF00005">
    <property type="entry name" value="ABC_tran"/>
    <property type="match status" value="1"/>
</dbReference>
<feature type="domain" description="ABC transporter" evidence="11">
    <location>
        <begin position="367"/>
        <end position="600"/>
    </location>
</feature>
<evidence type="ECO:0000256" key="3">
    <source>
        <dbReference type="ARBA" id="ARBA00022475"/>
    </source>
</evidence>
<feature type="transmembrane region" description="Helical" evidence="10">
    <location>
        <begin position="82"/>
        <end position="104"/>
    </location>
</feature>
<dbReference type="InterPro" id="IPR036640">
    <property type="entry name" value="ABC1_TM_sf"/>
</dbReference>
<comment type="subcellular location">
    <subcellularLocation>
        <location evidence="1">Cell membrane</location>
        <topology evidence="1">Multi-pass membrane protein</topology>
    </subcellularLocation>
</comment>
<keyword evidence="5" id="KW-0547">Nucleotide-binding</keyword>
<feature type="transmembrane region" description="Helical" evidence="10">
    <location>
        <begin position="286"/>
        <end position="314"/>
    </location>
</feature>
<evidence type="ECO:0000256" key="5">
    <source>
        <dbReference type="ARBA" id="ARBA00022741"/>
    </source>
</evidence>
<organism evidence="13 14">
    <name type="scientific">Marvinbryantia formatexigens DSM 14469</name>
    <dbReference type="NCBI Taxonomy" id="478749"/>
    <lineage>
        <taxon>Bacteria</taxon>
        <taxon>Bacillati</taxon>
        <taxon>Bacillota</taxon>
        <taxon>Clostridia</taxon>
        <taxon>Lachnospirales</taxon>
        <taxon>Lachnospiraceae</taxon>
        <taxon>Marvinbryantia</taxon>
    </lineage>
</organism>
<evidence type="ECO:0000256" key="7">
    <source>
        <dbReference type="ARBA" id="ARBA00022989"/>
    </source>
</evidence>
<dbReference type="InterPro" id="IPR011527">
    <property type="entry name" value="ABC1_TM_dom"/>
</dbReference>
<dbReference type="InterPro" id="IPR039421">
    <property type="entry name" value="Type_1_exporter"/>
</dbReference>
<protein>
    <submittedName>
        <fullName evidence="13">ABC transporter, ATP-binding protein</fullName>
    </submittedName>
</protein>
<feature type="transmembrane region" description="Helical" evidence="10">
    <location>
        <begin position="260"/>
        <end position="280"/>
    </location>
</feature>
<dbReference type="GO" id="GO:0005886">
    <property type="term" value="C:plasma membrane"/>
    <property type="evidence" value="ECO:0007669"/>
    <property type="project" value="UniProtKB-SubCell"/>
</dbReference>
<accession>C6LHU6</accession>
<evidence type="ECO:0000256" key="2">
    <source>
        <dbReference type="ARBA" id="ARBA00022448"/>
    </source>
</evidence>
<dbReference type="SUPFAM" id="SSF52540">
    <property type="entry name" value="P-loop containing nucleoside triphosphate hydrolases"/>
    <property type="match status" value="1"/>
</dbReference>
<dbReference type="PANTHER" id="PTHR43394">
    <property type="entry name" value="ATP-DEPENDENT PERMEASE MDL1, MITOCHONDRIAL"/>
    <property type="match status" value="1"/>
</dbReference>
<evidence type="ECO:0000256" key="10">
    <source>
        <dbReference type="SAM" id="Phobius"/>
    </source>
</evidence>
<feature type="transmembrane region" description="Helical" evidence="10">
    <location>
        <begin position="191"/>
        <end position="209"/>
    </location>
</feature>
<dbReference type="Gene3D" id="3.40.50.300">
    <property type="entry name" value="P-loop containing nucleotide triphosphate hydrolases"/>
    <property type="match status" value="1"/>
</dbReference>
<dbReference type="PROSITE" id="PS50929">
    <property type="entry name" value="ABC_TM1F"/>
    <property type="match status" value="1"/>
</dbReference>
<keyword evidence="2" id="KW-0813">Transport</keyword>
<dbReference type="InterPro" id="IPR003593">
    <property type="entry name" value="AAA+_ATPase"/>
</dbReference>
<proteinExistence type="predicted"/>
<dbReference type="OrthoDB" id="9762778at2"/>
<dbReference type="GO" id="GO:0016887">
    <property type="term" value="F:ATP hydrolysis activity"/>
    <property type="evidence" value="ECO:0007669"/>
    <property type="project" value="InterPro"/>
</dbReference>
<dbReference type="GO" id="GO:0015421">
    <property type="term" value="F:ABC-type oligopeptide transporter activity"/>
    <property type="evidence" value="ECO:0007669"/>
    <property type="project" value="TreeGrafter"/>
</dbReference>
<keyword evidence="4 10" id="KW-0812">Transmembrane</keyword>
<dbReference type="FunFam" id="3.40.50.300:FF:000287">
    <property type="entry name" value="Multidrug ABC transporter ATP-binding protein"/>
    <property type="match status" value="1"/>
</dbReference>
<evidence type="ECO:0000259" key="12">
    <source>
        <dbReference type="PROSITE" id="PS50929"/>
    </source>
</evidence>
<evidence type="ECO:0000256" key="1">
    <source>
        <dbReference type="ARBA" id="ARBA00004651"/>
    </source>
</evidence>
<dbReference type="AlphaFoldDB" id="C6LHU6"/>
<dbReference type="Pfam" id="PF00664">
    <property type="entry name" value="ABC_membrane"/>
    <property type="match status" value="1"/>
</dbReference>
<feature type="region of interest" description="Disordered" evidence="9">
    <location>
        <begin position="1"/>
        <end position="22"/>
    </location>
</feature>